<evidence type="ECO:0000313" key="1">
    <source>
        <dbReference type="EMBL" id="CEG41332.1"/>
    </source>
</evidence>
<keyword evidence="2" id="KW-1185">Reference proteome</keyword>
<dbReference type="EMBL" id="CCYD01000553">
    <property type="protein sequence ID" value="CEG41332.1"/>
    <property type="molecule type" value="Genomic_DNA"/>
</dbReference>
<dbReference type="AlphaFoldDB" id="A0A0P1AJZ7"/>
<sequence>MGLLFYFYFGDASDLDIESTDISMRLKTDACLLKTLRCLDSTRICHVDSGSLRYYGIVMPLMKCTCHLFLIMYNVLIVVSEYFQYDNFVGMHSVRRRLHSHAEKIVGFFLADWSWLKDQLTKESSLYWHFAICWQHLMQNKM</sequence>
<reference evidence="2" key="1">
    <citation type="submission" date="2014-09" db="EMBL/GenBank/DDBJ databases">
        <authorList>
            <person name="Sharma Rahul"/>
            <person name="Thines Marco"/>
        </authorList>
    </citation>
    <scope>NUCLEOTIDE SEQUENCE [LARGE SCALE GENOMIC DNA]</scope>
</reference>
<accession>A0A0P1AJZ7</accession>
<protein>
    <submittedName>
        <fullName evidence="1">Uncharacterized protein</fullName>
    </submittedName>
</protein>
<organism evidence="1 2">
    <name type="scientific">Plasmopara halstedii</name>
    <name type="common">Downy mildew of sunflower</name>
    <dbReference type="NCBI Taxonomy" id="4781"/>
    <lineage>
        <taxon>Eukaryota</taxon>
        <taxon>Sar</taxon>
        <taxon>Stramenopiles</taxon>
        <taxon>Oomycota</taxon>
        <taxon>Peronosporomycetes</taxon>
        <taxon>Peronosporales</taxon>
        <taxon>Peronosporaceae</taxon>
        <taxon>Plasmopara</taxon>
    </lineage>
</organism>
<evidence type="ECO:0000313" key="2">
    <source>
        <dbReference type="Proteomes" id="UP000054928"/>
    </source>
</evidence>
<dbReference type="Proteomes" id="UP000054928">
    <property type="component" value="Unassembled WGS sequence"/>
</dbReference>
<dbReference type="GeneID" id="36409577"/>
<dbReference type="RefSeq" id="XP_024577701.1">
    <property type="nucleotide sequence ID" value="XM_024727089.2"/>
</dbReference>
<proteinExistence type="predicted"/>
<name>A0A0P1AJZ7_PLAHL</name>